<dbReference type="Proteomes" id="UP001352852">
    <property type="component" value="Unassembled WGS sequence"/>
</dbReference>
<dbReference type="EMBL" id="JAHUTJ010009275">
    <property type="protein sequence ID" value="MED6267656.1"/>
    <property type="molecule type" value="Genomic_DNA"/>
</dbReference>
<comment type="caution">
    <text evidence="1">The sequence shown here is derived from an EMBL/GenBank/DDBJ whole genome shotgun (WGS) entry which is preliminary data.</text>
</comment>
<dbReference type="Gene3D" id="2.120.10.10">
    <property type="match status" value="1"/>
</dbReference>
<protein>
    <submittedName>
        <fullName evidence="1">Uncharacterized protein</fullName>
    </submittedName>
</protein>
<organism evidence="1 2">
    <name type="scientific">Characodon lateralis</name>
    <dbReference type="NCBI Taxonomy" id="208331"/>
    <lineage>
        <taxon>Eukaryota</taxon>
        <taxon>Metazoa</taxon>
        <taxon>Chordata</taxon>
        <taxon>Craniata</taxon>
        <taxon>Vertebrata</taxon>
        <taxon>Euteleostomi</taxon>
        <taxon>Actinopterygii</taxon>
        <taxon>Neopterygii</taxon>
        <taxon>Teleostei</taxon>
        <taxon>Neoteleostei</taxon>
        <taxon>Acanthomorphata</taxon>
        <taxon>Ovalentaria</taxon>
        <taxon>Atherinomorphae</taxon>
        <taxon>Cyprinodontiformes</taxon>
        <taxon>Goodeidae</taxon>
        <taxon>Characodon</taxon>
    </lineage>
</organism>
<keyword evidence="2" id="KW-1185">Reference proteome</keyword>
<evidence type="ECO:0000313" key="1">
    <source>
        <dbReference type="EMBL" id="MED6267656.1"/>
    </source>
</evidence>
<name>A0ABU7CY59_9TELE</name>
<sequence length="71" mass="8160">MFNIPAMDKLHSNVPQPSFKPKVYRIPALLYVGEMLLTFAERRTEKADHTAEELVMKKGALRRETSKVTVE</sequence>
<gene>
    <name evidence="1" type="ORF">CHARACLAT_014443</name>
</gene>
<accession>A0ABU7CY59</accession>
<reference evidence="1 2" key="1">
    <citation type="submission" date="2021-06" db="EMBL/GenBank/DDBJ databases">
        <authorList>
            <person name="Palmer J.M."/>
        </authorList>
    </citation>
    <scope>NUCLEOTIDE SEQUENCE [LARGE SCALE GENOMIC DNA]</scope>
    <source>
        <strain evidence="1 2">CL_MEX2019</strain>
        <tissue evidence="1">Muscle</tissue>
    </source>
</reference>
<feature type="non-terminal residue" evidence="1">
    <location>
        <position position="71"/>
    </location>
</feature>
<evidence type="ECO:0000313" key="2">
    <source>
        <dbReference type="Proteomes" id="UP001352852"/>
    </source>
</evidence>
<proteinExistence type="predicted"/>